<comment type="caution">
    <text evidence="3">The sequence shown here is derived from an EMBL/GenBank/DDBJ whole genome shotgun (WGS) entry which is preliminary data.</text>
</comment>
<name>A0A1Y3R2L2_9BACT</name>
<reference evidence="2 5" key="3">
    <citation type="journal article" date="2019" name="Nat. Med.">
        <title>A library of human gut bacterial isolates paired with longitudinal multiomics data enables mechanistic microbiome research.</title>
        <authorList>
            <person name="Poyet M."/>
            <person name="Groussin M."/>
            <person name="Gibbons S.M."/>
            <person name="Avila-Pacheco J."/>
            <person name="Jiang X."/>
            <person name="Kearney S.M."/>
            <person name="Perrotta A.R."/>
            <person name="Berdy B."/>
            <person name="Zhao S."/>
            <person name="Lieberman T.D."/>
            <person name="Swanson P.K."/>
            <person name="Smith M."/>
            <person name="Roesemann S."/>
            <person name="Alexander J.E."/>
            <person name="Rich S.A."/>
            <person name="Livny J."/>
            <person name="Vlamakis H."/>
            <person name="Clish C."/>
            <person name="Bullock K."/>
            <person name="Deik A."/>
            <person name="Scott J."/>
            <person name="Pierce K.A."/>
            <person name="Xavier R.J."/>
            <person name="Alm E.J."/>
        </authorList>
    </citation>
    <scope>NUCLEOTIDE SEQUENCE [LARGE SCALE GENOMIC DNA]</scope>
    <source>
        <strain evidence="2 5">BIOML-A266</strain>
    </source>
</reference>
<dbReference type="Proteomes" id="UP000322940">
    <property type="component" value="Unassembled WGS sequence"/>
</dbReference>
<dbReference type="AlphaFoldDB" id="A0A1Y3R2L2"/>
<evidence type="ECO:0000259" key="1">
    <source>
        <dbReference type="Pfam" id="PF09633"/>
    </source>
</evidence>
<dbReference type="SUPFAM" id="SSF160448">
    <property type="entry name" value="PG1857-like"/>
    <property type="match status" value="1"/>
</dbReference>
<sequence length="118" mass="13563">MSAEDFSRYGSMKLFMHHIYEFQKGVRSLVLCTMCRTCASLVCDRLDRLGIAHLTQPVTDNKVNLYFGNRLCLDAVKTFVHKPLNELSPEEDFMLGAMLGYDITGQCERYCKRKVRTA</sequence>
<reference evidence="3" key="2">
    <citation type="journal article" date="2018" name="BMC Genomics">
        <title>Whole genome sequencing and function prediction of 133 gut anaerobes isolated from chicken caecum in pure cultures.</title>
        <authorList>
            <person name="Medvecky M."/>
            <person name="Cejkova D."/>
            <person name="Polansky O."/>
            <person name="Karasova D."/>
            <person name="Kubasova T."/>
            <person name="Cizek A."/>
            <person name="Rychlik I."/>
        </authorList>
    </citation>
    <scope>NUCLEOTIDE SEQUENCE</scope>
    <source>
        <strain evidence="3">An90</strain>
    </source>
</reference>
<reference evidence="4" key="1">
    <citation type="submission" date="2017-04" db="EMBL/GenBank/DDBJ databases">
        <title>Function of individual gut microbiota members based on whole genome sequencing of pure cultures obtained from chicken caecum.</title>
        <authorList>
            <person name="Medvecky M."/>
            <person name="Cejkova D."/>
            <person name="Polansky O."/>
            <person name="Karasova D."/>
            <person name="Kubasova T."/>
            <person name="Cizek A."/>
            <person name="Rychlik I."/>
        </authorList>
    </citation>
    <scope>NUCLEOTIDE SEQUENCE [LARGE SCALE GENOMIC DNA]</scope>
    <source>
        <strain evidence="4">An90</strain>
    </source>
</reference>
<dbReference type="Gene3D" id="3.30.2190.10">
    <property type="entry name" value="PG1857-like"/>
    <property type="match status" value="1"/>
</dbReference>
<dbReference type="Pfam" id="PF09633">
    <property type="entry name" value="DUF2023"/>
    <property type="match status" value="1"/>
</dbReference>
<protein>
    <submittedName>
        <fullName evidence="2">DUF2023 family protein</fullName>
    </submittedName>
</protein>
<evidence type="ECO:0000313" key="5">
    <source>
        <dbReference type="Proteomes" id="UP000322940"/>
    </source>
</evidence>
<evidence type="ECO:0000313" key="2">
    <source>
        <dbReference type="EMBL" id="KAA2379225.1"/>
    </source>
</evidence>
<dbReference type="InterPro" id="IPR036780">
    <property type="entry name" value="PG1857-like_sf"/>
</dbReference>
<gene>
    <name evidence="3" type="ORF">B5G41_05185</name>
    <name evidence="2" type="ORF">F2Y10_06090</name>
</gene>
<feature type="domain" description="DUF2023" evidence="1">
    <location>
        <begin position="13"/>
        <end position="113"/>
    </location>
</feature>
<dbReference type="InterPro" id="IPR018594">
    <property type="entry name" value="DUF2023"/>
</dbReference>
<dbReference type="EMBL" id="NFHB01000003">
    <property type="protein sequence ID" value="OUN03859.1"/>
    <property type="molecule type" value="Genomic_DNA"/>
</dbReference>
<organism evidence="3 4">
    <name type="scientific">Alistipes onderdonkii</name>
    <dbReference type="NCBI Taxonomy" id="328813"/>
    <lineage>
        <taxon>Bacteria</taxon>
        <taxon>Pseudomonadati</taxon>
        <taxon>Bacteroidota</taxon>
        <taxon>Bacteroidia</taxon>
        <taxon>Bacteroidales</taxon>
        <taxon>Rikenellaceae</taxon>
        <taxon>Alistipes</taxon>
    </lineage>
</organism>
<dbReference type="RefSeq" id="WP_018695935.1">
    <property type="nucleotide sequence ID" value="NZ_AP025562.1"/>
</dbReference>
<evidence type="ECO:0000313" key="3">
    <source>
        <dbReference type="EMBL" id="OUN03859.1"/>
    </source>
</evidence>
<dbReference type="EMBL" id="VVXH01000005">
    <property type="protein sequence ID" value="KAA2379225.1"/>
    <property type="molecule type" value="Genomic_DNA"/>
</dbReference>
<dbReference type="Proteomes" id="UP000195772">
    <property type="component" value="Unassembled WGS sequence"/>
</dbReference>
<dbReference type="OrthoDB" id="8138867at2"/>
<dbReference type="eggNOG" id="ENOG5032RXB">
    <property type="taxonomic scope" value="Bacteria"/>
</dbReference>
<accession>A0A1Y3R2L2</accession>
<proteinExistence type="predicted"/>
<evidence type="ECO:0000313" key="4">
    <source>
        <dbReference type="Proteomes" id="UP000195772"/>
    </source>
</evidence>